<sequence>MHPGERENARGTVNFLLMKNFSSLFFCLIFLPGWCVSQSRNVLTNDGAWCWFSDPRAIYSGDNRIVTGWVTRDGSVEAASLDLKSGKTVTKTLYPQLEVDDHDNPAFLKLSDGNVLAMYTWHGGKKGALGVIQQVTSTPGNVSSFGEPRVFLPKTDELLRKYVRETYTYANPFLLSEENNRVLCFGRWIGFKPNLITSDDQGKTWSAPKVIITSKDLDVNNRPYVKYYSDGKSRIHLIFTDGHPASEPLNSVYYCYYEKGAFWRADGSRICSLDQLPFHPSDASVVYKASKADGKAWIFDVVVKNDQPVIVYTRYPTDTLHQYYYAAYTNGSWQHRKIMDAGRWFPQTQPGKKEREVNYSGGMTFDPSDPDVVYMSHQINGRFEISKGRTRNSGKTWKLSPVTRNSQFDNVRPFVPRLRESGQKKVLLWMENKKYIHYTDYDSAILYKVIK</sequence>
<dbReference type="Proteomes" id="UP001501508">
    <property type="component" value="Unassembled WGS sequence"/>
</dbReference>
<dbReference type="Pfam" id="PF15892">
    <property type="entry name" value="BNR_4"/>
    <property type="match status" value="1"/>
</dbReference>
<name>A0ABP8LQZ4_9BACT</name>
<reference evidence="3" key="1">
    <citation type="journal article" date="2019" name="Int. J. Syst. Evol. Microbiol.">
        <title>The Global Catalogue of Microorganisms (GCM) 10K type strain sequencing project: providing services to taxonomists for standard genome sequencing and annotation.</title>
        <authorList>
            <consortium name="The Broad Institute Genomics Platform"/>
            <consortium name="The Broad Institute Genome Sequencing Center for Infectious Disease"/>
            <person name="Wu L."/>
            <person name="Ma J."/>
        </authorList>
    </citation>
    <scope>NUCLEOTIDE SEQUENCE [LARGE SCALE GENOMIC DNA]</scope>
    <source>
        <strain evidence="3">JCM 31920</strain>
    </source>
</reference>
<keyword evidence="1" id="KW-0812">Transmembrane</keyword>
<protein>
    <recommendedName>
        <fullName evidence="4">BNR repeat-containing family member</fullName>
    </recommendedName>
</protein>
<evidence type="ECO:0008006" key="4">
    <source>
        <dbReference type="Google" id="ProtNLM"/>
    </source>
</evidence>
<keyword evidence="1" id="KW-0472">Membrane</keyword>
<dbReference type="EMBL" id="BAABEY010000002">
    <property type="protein sequence ID" value="GAA4432781.1"/>
    <property type="molecule type" value="Genomic_DNA"/>
</dbReference>
<keyword evidence="3" id="KW-1185">Reference proteome</keyword>
<organism evidence="2 3">
    <name type="scientific">Ravibacter arvi</name>
    <dbReference type="NCBI Taxonomy" id="2051041"/>
    <lineage>
        <taxon>Bacteria</taxon>
        <taxon>Pseudomonadati</taxon>
        <taxon>Bacteroidota</taxon>
        <taxon>Cytophagia</taxon>
        <taxon>Cytophagales</taxon>
        <taxon>Spirosomataceae</taxon>
        <taxon>Ravibacter</taxon>
    </lineage>
</organism>
<proteinExistence type="predicted"/>
<dbReference type="InterPro" id="IPR036278">
    <property type="entry name" value="Sialidase_sf"/>
</dbReference>
<dbReference type="Gene3D" id="2.120.10.10">
    <property type="match status" value="1"/>
</dbReference>
<evidence type="ECO:0000313" key="3">
    <source>
        <dbReference type="Proteomes" id="UP001501508"/>
    </source>
</evidence>
<evidence type="ECO:0000313" key="2">
    <source>
        <dbReference type="EMBL" id="GAA4432781.1"/>
    </source>
</evidence>
<dbReference type="CDD" id="cd15482">
    <property type="entry name" value="Sialidase_non-viral"/>
    <property type="match status" value="1"/>
</dbReference>
<feature type="transmembrane region" description="Helical" evidence="1">
    <location>
        <begin position="12"/>
        <end position="34"/>
    </location>
</feature>
<comment type="caution">
    <text evidence="2">The sequence shown here is derived from an EMBL/GenBank/DDBJ whole genome shotgun (WGS) entry which is preliminary data.</text>
</comment>
<keyword evidence="1" id="KW-1133">Transmembrane helix</keyword>
<accession>A0ABP8LQZ4</accession>
<dbReference type="SUPFAM" id="SSF50939">
    <property type="entry name" value="Sialidases"/>
    <property type="match status" value="2"/>
</dbReference>
<evidence type="ECO:0000256" key="1">
    <source>
        <dbReference type="SAM" id="Phobius"/>
    </source>
</evidence>
<gene>
    <name evidence="2" type="ORF">GCM10023091_05420</name>
</gene>